<feature type="transmembrane region" description="Helical" evidence="1">
    <location>
        <begin position="28"/>
        <end position="47"/>
    </location>
</feature>
<evidence type="ECO:0000313" key="3">
    <source>
        <dbReference type="Proteomes" id="UP000748308"/>
    </source>
</evidence>
<reference evidence="2" key="1">
    <citation type="submission" date="2019-03" db="EMBL/GenBank/DDBJ databases">
        <title>Lake Tanganyika Metagenome-Assembled Genomes (MAGs).</title>
        <authorList>
            <person name="Tran P."/>
        </authorList>
    </citation>
    <scope>NUCLEOTIDE SEQUENCE</scope>
    <source>
        <strain evidence="2">M_DeepCast_400m_m2_100</strain>
    </source>
</reference>
<dbReference type="AlphaFoldDB" id="A0A937X5H9"/>
<comment type="caution">
    <text evidence="2">The sequence shown here is derived from an EMBL/GenBank/DDBJ whole genome shotgun (WGS) entry which is preliminary data.</text>
</comment>
<evidence type="ECO:0000256" key="1">
    <source>
        <dbReference type="SAM" id="Phobius"/>
    </source>
</evidence>
<keyword evidence="1" id="KW-1133">Transmembrane helix</keyword>
<organism evidence="2 3">
    <name type="scientific">Eiseniibacteriota bacterium</name>
    <dbReference type="NCBI Taxonomy" id="2212470"/>
    <lineage>
        <taxon>Bacteria</taxon>
        <taxon>Candidatus Eiseniibacteriota</taxon>
    </lineage>
</organism>
<keyword evidence="1" id="KW-0812">Transmembrane</keyword>
<evidence type="ECO:0000313" key="2">
    <source>
        <dbReference type="EMBL" id="MBM3316223.1"/>
    </source>
</evidence>
<accession>A0A937X5H9</accession>
<dbReference type="Proteomes" id="UP000748308">
    <property type="component" value="Unassembled WGS sequence"/>
</dbReference>
<dbReference type="EMBL" id="VGIY01000001">
    <property type="protein sequence ID" value="MBM3316223.1"/>
    <property type="molecule type" value="Genomic_DNA"/>
</dbReference>
<keyword evidence="1" id="KW-0472">Membrane</keyword>
<feature type="transmembrane region" description="Helical" evidence="1">
    <location>
        <begin position="53"/>
        <end position="74"/>
    </location>
</feature>
<protein>
    <submittedName>
        <fullName evidence="2">Uncharacterized protein</fullName>
    </submittedName>
</protein>
<proteinExistence type="predicted"/>
<name>A0A937X5H9_UNCEI</name>
<sequence length="172" mass="19196">MRPESAQQAREEPAGLDWRTHPAAERRGVAAGVTLLMLAMAVLTGFWMGGAYWGVFAFLVLFLSLESFFLPTTYELRAAGIIVRKPFSRAERSWDAFRSAWCDGYGVTLSPFARRHWLESYRGIRLRLPARGGPGAEELRSWLRERLDPERVEFHGLKSEAGGARPAAGAGE</sequence>
<gene>
    <name evidence="2" type="ORF">FJY75_00050</name>
</gene>